<dbReference type="CDD" id="cd02440">
    <property type="entry name" value="AdoMet_MTases"/>
    <property type="match status" value="1"/>
</dbReference>
<dbReference type="OrthoDB" id="5881184at2"/>
<dbReference type="AlphaFoldDB" id="E2ZFE4"/>
<dbReference type="PANTHER" id="PTHR38451">
    <property type="entry name" value="TRNA (ADENINE(22)-N(1))-METHYLTRANSFERASE"/>
    <property type="match status" value="1"/>
</dbReference>
<evidence type="ECO:0008006" key="3">
    <source>
        <dbReference type="Google" id="ProtNLM"/>
    </source>
</evidence>
<proteinExistence type="predicted"/>
<dbReference type="EMBL" id="AECU01000026">
    <property type="protein sequence ID" value="EFQ08101.1"/>
    <property type="molecule type" value="Genomic_DNA"/>
</dbReference>
<dbReference type="eggNOG" id="COG2384">
    <property type="taxonomic scope" value="Bacteria"/>
</dbReference>
<dbReference type="Pfam" id="PF12847">
    <property type="entry name" value="Methyltransf_18"/>
    <property type="match status" value="1"/>
</dbReference>
<protein>
    <recommendedName>
        <fullName evidence="3">SAM-dependent methyltransferase</fullName>
    </recommendedName>
</protein>
<dbReference type="SUPFAM" id="SSF53335">
    <property type="entry name" value="S-adenosyl-L-methionine-dependent methyltransferases"/>
    <property type="match status" value="1"/>
</dbReference>
<reference evidence="1 2" key="1">
    <citation type="submission" date="2010-08" db="EMBL/GenBank/DDBJ databases">
        <authorList>
            <person name="Weinstock G."/>
            <person name="Sodergren E."/>
            <person name="Clifton S."/>
            <person name="Fulton L."/>
            <person name="Fulton B."/>
            <person name="Courtney L."/>
            <person name="Fronick C."/>
            <person name="Harrison M."/>
            <person name="Strong C."/>
            <person name="Farmer C."/>
            <person name="Delahaunty K."/>
            <person name="Markovic C."/>
            <person name="Hall O."/>
            <person name="Minx P."/>
            <person name="Tomlinson C."/>
            <person name="Mitreva M."/>
            <person name="Hou S."/>
            <person name="Chen J."/>
            <person name="Wollam A."/>
            <person name="Pepin K.H."/>
            <person name="Johnson M."/>
            <person name="Bhonagiri V."/>
            <person name="Zhang X."/>
            <person name="Suruliraj S."/>
            <person name="Warren W."/>
            <person name="Chinwalla A."/>
            <person name="Mardis E.R."/>
            <person name="Wilson R.K."/>
        </authorList>
    </citation>
    <scope>NUCLEOTIDE SEQUENCE [LARGE SCALE GENOMIC DNA]</scope>
    <source>
        <strain evidence="1 2">KLE1255</strain>
    </source>
</reference>
<name>E2ZFE4_9FIRM</name>
<accession>E2ZFE4</accession>
<sequence length="236" mass="25129">MLPTLDARLAAAAELVRPGEPVADIGCDHGKLTAVLAASGKYPKVIGADLRPGPLAKAEQTLEHAGCKDRAELRLGDGLSVLTENEVGSIVLAGVSAQTTWEILEKAPWVFTVGGPRIIMIPATRHDALRRWLWEHGFSFAADRPVQAAGRWYAVMAAEYTGRVYAPTFAECLFGGTGVWPEGKGYADWQKAKLPRMRLGVPDGSALAQEIDSLLAGLPSQAASRPALPKGEPLAK</sequence>
<dbReference type="HOGENOM" id="CLU_071037_2_0_9"/>
<organism evidence="1 2">
    <name type="scientific">Faecalibacterium cf. prausnitzii KLE1255</name>
    <dbReference type="NCBI Taxonomy" id="748224"/>
    <lineage>
        <taxon>Bacteria</taxon>
        <taxon>Bacillati</taxon>
        <taxon>Bacillota</taxon>
        <taxon>Clostridia</taxon>
        <taxon>Eubacteriales</taxon>
        <taxon>Oscillospiraceae</taxon>
        <taxon>Faecalibacterium</taxon>
    </lineage>
</organism>
<dbReference type="Proteomes" id="UP000006028">
    <property type="component" value="Unassembled WGS sequence"/>
</dbReference>
<gene>
    <name evidence="1" type="ORF">HMPREF9436_00377</name>
</gene>
<comment type="caution">
    <text evidence="1">The sequence shown here is derived from an EMBL/GenBank/DDBJ whole genome shotgun (WGS) entry which is preliminary data.</text>
</comment>
<dbReference type="BioCyc" id="FCF748224-HMP:GTSS-1700-MONOMER"/>
<evidence type="ECO:0000313" key="1">
    <source>
        <dbReference type="EMBL" id="EFQ08101.1"/>
    </source>
</evidence>
<dbReference type="RefSeq" id="WP_005938054.1">
    <property type="nucleotide sequence ID" value="NZ_GL538237.1"/>
</dbReference>
<dbReference type="Gene3D" id="3.40.50.150">
    <property type="entry name" value="Vaccinia Virus protein VP39"/>
    <property type="match status" value="1"/>
</dbReference>
<evidence type="ECO:0000313" key="2">
    <source>
        <dbReference type="Proteomes" id="UP000006028"/>
    </source>
</evidence>
<dbReference type="PANTHER" id="PTHR38451:SF1">
    <property type="entry name" value="TRNA (ADENINE(22)-N(1))-METHYLTRANSFERASE"/>
    <property type="match status" value="1"/>
</dbReference>
<dbReference type="STRING" id="748224.HMPREF9436_00377"/>
<dbReference type="InterPro" id="IPR029063">
    <property type="entry name" value="SAM-dependent_MTases_sf"/>
</dbReference>